<proteinExistence type="predicted"/>
<accession>A0A7S1RHA5</accession>
<organism evidence="1">
    <name type="scientific">Alexandrium catenella</name>
    <name type="common">Red tide dinoflagellate</name>
    <name type="synonym">Gonyaulax catenella</name>
    <dbReference type="NCBI Taxonomy" id="2925"/>
    <lineage>
        <taxon>Eukaryota</taxon>
        <taxon>Sar</taxon>
        <taxon>Alveolata</taxon>
        <taxon>Dinophyceae</taxon>
        <taxon>Gonyaulacales</taxon>
        <taxon>Pyrocystaceae</taxon>
        <taxon>Alexandrium</taxon>
    </lineage>
</organism>
<evidence type="ECO:0000313" key="1">
    <source>
        <dbReference type="EMBL" id="CAD9166498.1"/>
    </source>
</evidence>
<reference evidence="1" key="1">
    <citation type="submission" date="2021-01" db="EMBL/GenBank/DDBJ databases">
        <authorList>
            <person name="Corre E."/>
            <person name="Pelletier E."/>
            <person name="Niang G."/>
            <person name="Scheremetjew M."/>
            <person name="Finn R."/>
            <person name="Kale V."/>
            <person name="Holt S."/>
            <person name="Cochrane G."/>
            <person name="Meng A."/>
            <person name="Brown T."/>
            <person name="Cohen L."/>
        </authorList>
    </citation>
    <scope>NUCLEOTIDE SEQUENCE</scope>
    <source>
        <strain evidence="1">OF101</strain>
    </source>
</reference>
<sequence>MPQLERVWLEVRKNPQCRIVAVGRGCNSDGLQCFREECRAAASEGDRHIVELSLPMAPDLDKSVFGCFAEAVVPRFYLLGPDASILYQRGGFDEQEFAAMKLCLDQELMYL</sequence>
<name>A0A7S1RHA5_ALECA</name>
<gene>
    <name evidence="1" type="ORF">ACAT0790_LOCUS43266</name>
</gene>
<evidence type="ECO:0008006" key="2">
    <source>
        <dbReference type="Google" id="ProtNLM"/>
    </source>
</evidence>
<dbReference type="AlphaFoldDB" id="A0A7S1RHA5"/>
<protein>
    <recommendedName>
        <fullName evidence="2">Thioredoxin domain-containing protein</fullName>
    </recommendedName>
</protein>
<dbReference type="EMBL" id="HBGE01072275">
    <property type="protein sequence ID" value="CAD9166498.1"/>
    <property type="molecule type" value="Transcribed_RNA"/>
</dbReference>